<accession>A0A815KNF5</accession>
<comment type="caution">
    <text evidence="1">The sequence shown here is derived from an EMBL/GenBank/DDBJ whole genome shotgun (WGS) entry which is preliminary data.</text>
</comment>
<dbReference type="SUPFAM" id="SSF49899">
    <property type="entry name" value="Concanavalin A-like lectins/glucanases"/>
    <property type="match status" value="1"/>
</dbReference>
<gene>
    <name evidence="1" type="ORF">XAT740_LOCUS33974</name>
</gene>
<evidence type="ECO:0000313" key="2">
    <source>
        <dbReference type="Proteomes" id="UP000663828"/>
    </source>
</evidence>
<dbReference type="EMBL" id="CAJNOR010003284">
    <property type="protein sequence ID" value="CAF1397939.1"/>
    <property type="molecule type" value="Genomic_DNA"/>
</dbReference>
<reference evidence="1" key="1">
    <citation type="submission" date="2021-02" db="EMBL/GenBank/DDBJ databases">
        <authorList>
            <person name="Nowell W R."/>
        </authorList>
    </citation>
    <scope>NUCLEOTIDE SEQUENCE</scope>
</reference>
<dbReference type="Proteomes" id="UP000663828">
    <property type="component" value="Unassembled WGS sequence"/>
</dbReference>
<dbReference type="Gene3D" id="2.60.120.200">
    <property type="match status" value="1"/>
</dbReference>
<dbReference type="InterPro" id="IPR013320">
    <property type="entry name" value="ConA-like_dom_sf"/>
</dbReference>
<evidence type="ECO:0000313" key="1">
    <source>
        <dbReference type="EMBL" id="CAF1397939.1"/>
    </source>
</evidence>
<feature type="non-terminal residue" evidence="1">
    <location>
        <position position="1"/>
    </location>
</feature>
<keyword evidence="2" id="KW-1185">Reference proteome</keyword>
<dbReference type="AlphaFoldDB" id="A0A815KNF5"/>
<protein>
    <submittedName>
        <fullName evidence="1">Uncharacterized protein</fullName>
    </submittedName>
</protein>
<proteinExistence type="predicted"/>
<sequence>STCVTGSYPSFNLDLIALWRFVLNAKDAQHSHNRMLMSDPVIDSNDYIDGALNLAIYGSYVEIPYINMLSTSFTMELWISRGNSYTKDSTAELTLTFTTSTAFYIGLIYGTKEFFDGFIDHVSITTRIKSTCEIVRDGSLIAYFAFTDGQAYVDSGPYGRNGTIMGSMYDAPGRVGGGGGQTPDMPNLIVFDADFSFAPFVSPSSIRNCVLMYLSGTSNISDTSKARPYLGTNSSGIIIAELPQENTDETPISIPANQWSHMALTVFVPPDMYYPAISTLPVFVTLASPLAGGNDSLIQAQPFDGIINEFYMWSRTLNASEVYALANPTST</sequence>
<name>A0A815KNF5_ADIRI</name>
<organism evidence="1 2">
    <name type="scientific">Adineta ricciae</name>
    <name type="common">Rotifer</name>
    <dbReference type="NCBI Taxonomy" id="249248"/>
    <lineage>
        <taxon>Eukaryota</taxon>
        <taxon>Metazoa</taxon>
        <taxon>Spiralia</taxon>
        <taxon>Gnathifera</taxon>
        <taxon>Rotifera</taxon>
        <taxon>Eurotatoria</taxon>
        <taxon>Bdelloidea</taxon>
        <taxon>Adinetida</taxon>
        <taxon>Adinetidae</taxon>
        <taxon>Adineta</taxon>
    </lineage>
</organism>